<dbReference type="KEGG" id="gtt:GUITHDRAFT_143825"/>
<evidence type="ECO:0000256" key="1">
    <source>
        <dbReference type="ARBA" id="ARBA00022574"/>
    </source>
</evidence>
<evidence type="ECO:0000256" key="3">
    <source>
        <dbReference type="PROSITE-ProRule" id="PRU00221"/>
    </source>
</evidence>
<dbReference type="InterPro" id="IPR051362">
    <property type="entry name" value="WD_repeat_creC_regulators"/>
</dbReference>
<evidence type="ECO:0000256" key="4">
    <source>
        <dbReference type="SAM" id="MobiDB-lite"/>
    </source>
</evidence>
<dbReference type="EMBL" id="JH993043">
    <property type="protein sequence ID" value="EKX39022.1"/>
    <property type="molecule type" value="Genomic_DNA"/>
</dbReference>
<dbReference type="HOGENOM" id="CLU_016971_1_1_1"/>
<dbReference type="eggNOG" id="KOG2394">
    <property type="taxonomic scope" value="Eukaryota"/>
</dbReference>
<feature type="compositionally biased region" description="Low complexity" evidence="4">
    <location>
        <begin position="211"/>
        <end position="230"/>
    </location>
</feature>
<dbReference type="PROSITE" id="PS50294">
    <property type="entry name" value="WD_REPEATS_REGION"/>
    <property type="match status" value="1"/>
</dbReference>
<dbReference type="RefSeq" id="XP_005826002.1">
    <property type="nucleotide sequence ID" value="XM_005825945.1"/>
</dbReference>
<evidence type="ECO:0000313" key="5">
    <source>
        <dbReference type="EMBL" id="EKX39022.1"/>
    </source>
</evidence>
<dbReference type="GeneID" id="17295786"/>
<protein>
    <submittedName>
        <fullName evidence="5 6">Uncharacterized protein</fullName>
    </submittedName>
</protein>
<dbReference type="OMA" id="EEXVVAR"/>
<dbReference type="PaxDb" id="55529-EKX39022"/>
<dbReference type="Gene3D" id="2.130.10.10">
    <property type="entry name" value="YVTN repeat-like/Quinoprotein amine dehydrogenase"/>
    <property type="match status" value="1"/>
</dbReference>
<dbReference type="SMART" id="SM00320">
    <property type="entry name" value="WD40"/>
    <property type="match status" value="3"/>
</dbReference>
<dbReference type="PROSITE" id="PS50082">
    <property type="entry name" value="WD_REPEATS_2"/>
    <property type="match status" value="1"/>
</dbReference>
<organism evidence="5">
    <name type="scientific">Guillardia theta (strain CCMP2712)</name>
    <name type="common">Cryptophyte</name>
    <dbReference type="NCBI Taxonomy" id="905079"/>
    <lineage>
        <taxon>Eukaryota</taxon>
        <taxon>Cryptophyceae</taxon>
        <taxon>Pyrenomonadales</taxon>
        <taxon>Geminigeraceae</taxon>
        <taxon>Guillardia</taxon>
    </lineage>
</organism>
<proteinExistence type="predicted"/>
<dbReference type="PANTHER" id="PTHR14107:SF16">
    <property type="entry name" value="AT02583P"/>
    <property type="match status" value="1"/>
</dbReference>
<dbReference type="InterPro" id="IPR015943">
    <property type="entry name" value="WD40/YVTN_repeat-like_dom_sf"/>
</dbReference>
<sequence length="471" mass="51443">MPPALMEQGENEVQQDQVMGVDALVAEDQKIQDIATAKGNRYNCLSSRITVIQELLNEESWGGGDQKLRGASTGYQEVYNEDSSLHIVKFLLPSSQAPHPRGRSSLESAGNLRVLLHLSLCIVNLSLNDSENAQREKKLPNEITCCCINNVTSTLEYLEILVGCETGEILLVDGINLSIISKYNTGGNLNNSRVMDVKWVPDKSMAAANASTPTSDSSSSNLDSSTFSVSKPKTNKNPISRWHVAKGPVNYISFSAENTMCLCCHDGNARIFHYPTEKLIFSLRSQYGAILCCAWSPDGSFLITGGEDDVVVVWSLVEKCAVARCLGHNSWISSVQFDPAFCSSSSNREGGPASNYRFLSIAQDGRLCFWDLNEGNLIISRKRQGAPRKSTSFMIEKMAARAVSNTAETFLTFLTEEVASMEPISNTLIAAEPLASMHVTQEGIITVSYSGELKLWNRPSTGPPSNVSEDD</sequence>
<evidence type="ECO:0000313" key="6">
    <source>
        <dbReference type="EnsemblProtists" id="EKX39022"/>
    </source>
</evidence>
<reference evidence="5 7" key="1">
    <citation type="journal article" date="2012" name="Nature">
        <title>Algal genomes reveal evolutionary mosaicism and the fate of nucleomorphs.</title>
        <authorList>
            <consortium name="DOE Joint Genome Institute"/>
            <person name="Curtis B.A."/>
            <person name="Tanifuji G."/>
            <person name="Burki F."/>
            <person name="Gruber A."/>
            <person name="Irimia M."/>
            <person name="Maruyama S."/>
            <person name="Arias M.C."/>
            <person name="Ball S.G."/>
            <person name="Gile G.H."/>
            <person name="Hirakawa Y."/>
            <person name="Hopkins J.F."/>
            <person name="Kuo A."/>
            <person name="Rensing S.A."/>
            <person name="Schmutz J."/>
            <person name="Symeonidi A."/>
            <person name="Elias M."/>
            <person name="Eveleigh R.J."/>
            <person name="Herman E.K."/>
            <person name="Klute M.J."/>
            <person name="Nakayama T."/>
            <person name="Obornik M."/>
            <person name="Reyes-Prieto A."/>
            <person name="Armbrust E.V."/>
            <person name="Aves S.J."/>
            <person name="Beiko R.G."/>
            <person name="Coutinho P."/>
            <person name="Dacks J.B."/>
            <person name="Durnford D.G."/>
            <person name="Fast N.M."/>
            <person name="Green B.R."/>
            <person name="Grisdale C.J."/>
            <person name="Hempel F."/>
            <person name="Henrissat B."/>
            <person name="Hoppner M.P."/>
            <person name="Ishida K."/>
            <person name="Kim E."/>
            <person name="Koreny L."/>
            <person name="Kroth P.G."/>
            <person name="Liu Y."/>
            <person name="Malik S.B."/>
            <person name="Maier U.G."/>
            <person name="McRose D."/>
            <person name="Mock T."/>
            <person name="Neilson J.A."/>
            <person name="Onodera N.T."/>
            <person name="Poole A.M."/>
            <person name="Pritham E.J."/>
            <person name="Richards T.A."/>
            <person name="Rocap G."/>
            <person name="Roy S.W."/>
            <person name="Sarai C."/>
            <person name="Schaack S."/>
            <person name="Shirato S."/>
            <person name="Slamovits C.H."/>
            <person name="Spencer D.F."/>
            <person name="Suzuki S."/>
            <person name="Worden A.Z."/>
            <person name="Zauner S."/>
            <person name="Barry K."/>
            <person name="Bell C."/>
            <person name="Bharti A.K."/>
            <person name="Crow J.A."/>
            <person name="Grimwood J."/>
            <person name="Kramer R."/>
            <person name="Lindquist E."/>
            <person name="Lucas S."/>
            <person name="Salamov A."/>
            <person name="McFadden G.I."/>
            <person name="Lane C.E."/>
            <person name="Keeling P.J."/>
            <person name="Gray M.W."/>
            <person name="Grigoriev I.V."/>
            <person name="Archibald J.M."/>
        </authorList>
    </citation>
    <scope>NUCLEOTIDE SEQUENCE</scope>
    <source>
        <strain evidence="5 7">CCMP2712</strain>
    </source>
</reference>
<reference evidence="6" key="3">
    <citation type="submission" date="2016-03" db="UniProtKB">
        <authorList>
            <consortium name="EnsemblProtists"/>
        </authorList>
    </citation>
    <scope>IDENTIFICATION</scope>
</reference>
<keyword evidence="1 3" id="KW-0853">WD repeat</keyword>
<evidence type="ECO:0000256" key="2">
    <source>
        <dbReference type="ARBA" id="ARBA00022737"/>
    </source>
</evidence>
<evidence type="ECO:0000313" key="7">
    <source>
        <dbReference type="Proteomes" id="UP000011087"/>
    </source>
</evidence>
<gene>
    <name evidence="5" type="ORF">GUITHDRAFT_143825</name>
</gene>
<feature type="region of interest" description="Disordered" evidence="4">
    <location>
        <begin position="208"/>
        <end position="233"/>
    </location>
</feature>
<dbReference type="PANTHER" id="PTHR14107">
    <property type="entry name" value="WD REPEAT PROTEIN"/>
    <property type="match status" value="1"/>
</dbReference>
<keyword evidence="7" id="KW-1185">Reference proteome</keyword>
<dbReference type="EnsemblProtists" id="EKX39022">
    <property type="protein sequence ID" value="EKX39022"/>
    <property type="gene ID" value="GUITHDRAFT_143825"/>
</dbReference>
<accession>L1ISE4</accession>
<dbReference type="STRING" id="905079.L1ISE4"/>
<dbReference type="InterPro" id="IPR001680">
    <property type="entry name" value="WD40_rpt"/>
</dbReference>
<dbReference type="InterPro" id="IPR036322">
    <property type="entry name" value="WD40_repeat_dom_sf"/>
</dbReference>
<feature type="repeat" description="WD" evidence="3">
    <location>
        <begin position="283"/>
        <end position="316"/>
    </location>
</feature>
<dbReference type="Pfam" id="PF00400">
    <property type="entry name" value="WD40"/>
    <property type="match status" value="1"/>
</dbReference>
<dbReference type="AlphaFoldDB" id="L1ISE4"/>
<reference evidence="7" key="2">
    <citation type="submission" date="2012-11" db="EMBL/GenBank/DDBJ databases">
        <authorList>
            <person name="Kuo A."/>
            <person name="Curtis B.A."/>
            <person name="Tanifuji G."/>
            <person name="Burki F."/>
            <person name="Gruber A."/>
            <person name="Irimia M."/>
            <person name="Maruyama S."/>
            <person name="Arias M.C."/>
            <person name="Ball S.G."/>
            <person name="Gile G.H."/>
            <person name="Hirakawa Y."/>
            <person name="Hopkins J.F."/>
            <person name="Rensing S.A."/>
            <person name="Schmutz J."/>
            <person name="Symeonidi A."/>
            <person name="Elias M."/>
            <person name="Eveleigh R.J."/>
            <person name="Herman E.K."/>
            <person name="Klute M.J."/>
            <person name="Nakayama T."/>
            <person name="Obornik M."/>
            <person name="Reyes-Prieto A."/>
            <person name="Armbrust E.V."/>
            <person name="Aves S.J."/>
            <person name="Beiko R.G."/>
            <person name="Coutinho P."/>
            <person name="Dacks J.B."/>
            <person name="Durnford D.G."/>
            <person name="Fast N.M."/>
            <person name="Green B.R."/>
            <person name="Grisdale C."/>
            <person name="Hempe F."/>
            <person name="Henrissat B."/>
            <person name="Hoppner M.P."/>
            <person name="Ishida K.-I."/>
            <person name="Kim E."/>
            <person name="Koreny L."/>
            <person name="Kroth P.G."/>
            <person name="Liu Y."/>
            <person name="Malik S.-B."/>
            <person name="Maier U.G."/>
            <person name="McRose D."/>
            <person name="Mock T."/>
            <person name="Neilson J.A."/>
            <person name="Onodera N.T."/>
            <person name="Poole A.M."/>
            <person name="Pritham E.J."/>
            <person name="Richards T.A."/>
            <person name="Rocap G."/>
            <person name="Roy S.W."/>
            <person name="Sarai C."/>
            <person name="Schaack S."/>
            <person name="Shirato S."/>
            <person name="Slamovits C.H."/>
            <person name="Spencer D.F."/>
            <person name="Suzuki S."/>
            <person name="Worden A.Z."/>
            <person name="Zauner S."/>
            <person name="Barry K."/>
            <person name="Bell C."/>
            <person name="Bharti A.K."/>
            <person name="Crow J.A."/>
            <person name="Grimwood J."/>
            <person name="Kramer R."/>
            <person name="Lindquist E."/>
            <person name="Lucas S."/>
            <person name="Salamov A."/>
            <person name="McFadden G.I."/>
            <person name="Lane C.E."/>
            <person name="Keeling P.J."/>
            <person name="Gray M.W."/>
            <person name="Grigoriev I.V."/>
            <person name="Archibald J.M."/>
        </authorList>
    </citation>
    <scope>NUCLEOTIDE SEQUENCE</scope>
    <source>
        <strain evidence="7">CCMP2712</strain>
    </source>
</reference>
<keyword evidence="2" id="KW-0677">Repeat</keyword>
<name>L1ISE4_GUITC</name>
<dbReference type="OrthoDB" id="3367at2759"/>
<dbReference type="Proteomes" id="UP000011087">
    <property type="component" value="Unassembled WGS sequence"/>
</dbReference>
<dbReference type="SUPFAM" id="SSF50978">
    <property type="entry name" value="WD40 repeat-like"/>
    <property type="match status" value="1"/>
</dbReference>